<feature type="domain" description="Rhamnogalacturonase A/B/Epimerase-like pectate lyase" evidence="5">
    <location>
        <begin position="210"/>
        <end position="261"/>
    </location>
</feature>
<dbReference type="InterPro" id="IPR012334">
    <property type="entry name" value="Pectin_lyas_fold"/>
</dbReference>
<evidence type="ECO:0000256" key="4">
    <source>
        <dbReference type="SAM" id="MobiDB-lite"/>
    </source>
</evidence>
<feature type="compositionally biased region" description="Acidic residues" evidence="4">
    <location>
        <begin position="755"/>
        <end position="764"/>
    </location>
</feature>
<reference evidence="6 7" key="1">
    <citation type="submission" date="2020-01" db="EMBL/GenBank/DDBJ databases">
        <title>Draft genome sequence of Aspergillus lentulus IFM 60648.</title>
        <authorList>
            <person name="Takahashi H."/>
            <person name="Yaguchi T."/>
        </authorList>
    </citation>
    <scope>NUCLEOTIDE SEQUENCE [LARGE SCALE GENOMIC DNA]</scope>
    <source>
        <strain evidence="6 7">IFM 60648</strain>
    </source>
</reference>
<dbReference type="EMBL" id="BLKI01000113">
    <property type="protein sequence ID" value="GFF93280.1"/>
    <property type="molecule type" value="Genomic_DNA"/>
</dbReference>
<comment type="subcellular location">
    <subcellularLocation>
        <location evidence="1">Secreted</location>
    </subcellularLocation>
</comment>
<evidence type="ECO:0000313" key="6">
    <source>
        <dbReference type="EMBL" id="GFF93280.1"/>
    </source>
</evidence>
<evidence type="ECO:0000256" key="3">
    <source>
        <dbReference type="ARBA" id="ARBA00022729"/>
    </source>
</evidence>
<gene>
    <name evidence="6" type="ORF">IFM60648_10031</name>
</gene>
<dbReference type="InterPro" id="IPR024535">
    <property type="entry name" value="RHGA/B-epi-like_pectate_lyase"/>
</dbReference>
<dbReference type="PANTHER" id="PTHR33928:SF2">
    <property type="entry name" value="PECTATE LYASE SUPERFAMILY PROTEIN DOMAIN-CONTAINING PROTEIN-RELATED"/>
    <property type="match status" value="1"/>
</dbReference>
<name>A0ABQ1B6L2_ASPLE</name>
<evidence type="ECO:0000313" key="7">
    <source>
        <dbReference type="Proteomes" id="UP000465220"/>
    </source>
</evidence>
<sequence length="1013" mass="106845">MAVSTADHSATAVGIYMENGSGGMVSDLTFTGGNIGFLAGSQQFTAINLQFTSCLTAIKSIWNWGFTWKNIYVLSCYIAIDATEYSGVGNQGTGSIAVVDSHFNGVPYAITIAHTADEQPNIVLDNLLIENPASVVLISGGETILPGSTGALYFNSWVSGYRFLPDGSAGKSNGFINPAPIKPSLLVDGSGAFFRKPKPQYVGETPVVATDGTGDQAMAISELLSSYRASVIFFPAGVYLVESTVHIPVGSKIIGSGWSQIMGTGSAFEDESKPNVVVRVGQKGDQGVVEITDMLFTVKGATAGAALMEWNVHGSNQGSAAMWDSRFRVGGANGSNLGLANCPIGGDAVNKKCMGASMLMHITSDASGYFENVWAWVADHDLDSPLNALATESPAGVPLPISQSTLDGAYLSSLRGQRGSTARPASMHKFLNSTDVFIYSAGFYSFFQGYDESCVSDEHCQQSLIQTNYAKGLWIYNIFTKGNVEIVSPEGGLPALLFNATTRNGFTSEIAAWLSLSTGGGDIGSDGDDSGAVYIDPVIWSEPDDGRNISCYPPCTYILPPTTLPTPTTFVYPTLVTDIRVGYEVPTAYVYLGNTTTTTTYIMSTTMTTRDSGCRDPFIIPIPSIIQGAFNITWSPLVRNSTTYPGTVVPFYPPPWTPEPPSSTPSPTSTSTSTTTTGGGSKTTGSHDLDYPHVTHHRGPPKRPSRNALTARSVAAGVIRALVDSLTESFTCVNLAGRTVGGLDSPNDFPNDPNDTPDDDDPNDDPSSSMSECSTATYSSCSTACITASSTNIMGCDTTGTSIVSTYTLPPILVCTVETWSDAGYTASDVAADWAAGSSIYSSVHFGSTSGPITSGPGPTSAGGGGGGSGTVTTITKVVIETETLTTTYAASLGVVGMAAAWQLGYRNFPVSDYDLDFYSVSETRNICERKFSTEYGAASPRPKTWSDIPQSVTFFSILDVLSTKYTNCIYTNAAAPSPGDGGTVRCDGLTFCRVILRRDRPWGVIQICWLGG</sequence>
<feature type="compositionally biased region" description="Low complexity" evidence="4">
    <location>
        <begin position="744"/>
        <end position="754"/>
    </location>
</feature>
<keyword evidence="7" id="KW-1185">Reference proteome</keyword>
<evidence type="ECO:0000256" key="1">
    <source>
        <dbReference type="ARBA" id="ARBA00004613"/>
    </source>
</evidence>
<keyword evidence="3" id="KW-0732">Signal</keyword>
<feature type="compositionally biased region" description="Low complexity" evidence="4">
    <location>
        <begin position="665"/>
        <end position="676"/>
    </location>
</feature>
<evidence type="ECO:0000259" key="5">
    <source>
        <dbReference type="Pfam" id="PF12708"/>
    </source>
</evidence>
<dbReference type="InterPro" id="IPR011050">
    <property type="entry name" value="Pectin_lyase_fold/virulence"/>
</dbReference>
<proteinExistence type="predicted"/>
<feature type="region of interest" description="Disordered" evidence="4">
    <location>
        <begin position="741"/>
        <end position="772"/>
    </location>
</feature>
<feature type="region of interest" description="Disordered" evidence="4">
    <location>
        <begin position="655"/>
        <end position="708"/>
    </location>
</feature>
<dbReference type="Gene3D" id="2.160.20.10">
    <property type="entry name" value="Single-stranded right-handed beta-helix, Pectin lyase-like"/>
    <property type="match status" value="2"/>
</dbReference>
<feature type="compositionally biased region" description="Basic residues" evidence="4">
    <location>
        <begin position="694"/>
        <end position="705"/>
    </location>
</feature>
<organism evidence="6 7">
    <name type="scientific">Aspergillus lentulus</name>
    <dbReference type="NCBI Taxonomy" id="293939"/>
    <lineage>
        <taxon>Eukaryota</taxon>
        <taxon>Fungi</taxon>
        <taxon>Dikarya</taxon>
        <taxon>Ascomycota</taxon>
        <taxon>Pezizomycotina</taxon>
        <taxon>Eurotiomycetes</taxon>
        <taxon>Eurotiomycetidae</taxon>
        <taxon>Eurotiales</taxon>
        <taxon>Aspergillaceae</taxon>
        <taxon>Aspergillus</taxon>
        <taxon>Aspergillus subgen. Fumigati</taxon>
    </lineage>
</organism>
<feature type="domain" description="Rhamnogalacturonase A/B/Epimerase-like pectate lyase" evidence="5">
    <location>
        <begin position="8"/>
        <end position="81"/>
    </location>
</feature>
<protein>
    <recommendedName>
        <fullName evidence="5">Rhamnogalacturonase A/B/Epimerase-like pectate lyase domain-containing protein</fullName>
    </recommendedName>
</protein>
<dbReference type="InterPro" id="IPR039279">
    <property type="entry name" value="QRT3-like"/>
</dbReference>
<feature type="compositionally biased region" description="Pro residues" evidence="4">
    <location>
        <begin position="655"/>
        <end position="664"/>
    </location>
</feature>
<evidence type="ECO:0000256" key="2">
    <source>
        <dbReference type="ARBA" id="ARBA00022525"/>
    </source>
</evidence>
<dbReference type="Pfam" id="PF12708">
    <property type="entry name" value="Pect-lyase_RHGA_epim"/>
    <property type="match status" value="2"/>
</dbReference>
<keyword evidence="2" id="KW-0964">Secreted</keyword>
<dbReference type="PANTHER" id="PTHR33928">
    <property type="entry name" value="POLYGALACTURONASE QRT3"/>
    <property type="match status" value="1"/>
</dbReference>
<dbReference type="SUPFAM" id="SSF51126">
    <property type="entry name" value="Pectin lyase-like"/>
    <property type="match status" value="2"/>
</dbReference>
<dbReference type="Proteomes" id="UP000465220">
    <property type="component" value="Unassembled WGS sequence"/>
</dbReference>
<comment type="caution">
    <text evidence="6">The sequence shown here is derived from an EMBL/GenBank/DDBJ whole genome shotgun (WGS) entry which is preliminary data.</text>
</comment>
<accession>A0ABQ1B6L2</accession>